<dbReference type="EMBL" id="CP039346">
    <property type="protein sequence ID" value="QCD82817.1"/>
    <property type="molecule type" value="Genomic_DNA"/>
</dbReference>
<keyword evidence="2" id="KW-1185">Reference proteome</keyword>
<proteinExistence type="predicted"/>
<sequence length="203" mass="23023">MLSMHVLCADTSKSHLRSSDPHDPLLRNGQVLVFYFRIMTLSLGMVKSRPSAKQWSLISWLHRGPLRGNGHQFLYIKTLSFGMVIDSLCRIETLSVRMVVDSPNRTRNPRFPSIRPTPNLSSSFFPSSSDSHAHTGLQLIRIRVHSKQNSTTLQIHPSTYTLIFIAHLHKYTQTPILPIITTFPPPSFVEPPPQHHSIIPTCK</sequence>
<reference evidence="1 2" key="1">
    <citation type="submission" date="2019-04" db="EMBL/GenBank/DDBJ databases">
        <title>An improved genome assembly and genetic linkage map for asparagus bean, Vigna unguiculata ssp. sesquipedialis.</title>
        <authorList>
            <person name="Xia Q."/>
            <person name="Zhang R."/>
            <person name="Dong Y."/>
        </authorList>
    </citation>
    <scope>NUCLEOTIDE SEQUENCE [LARGE SCALE GENOMIC DNA]</scope>
    <source>
        <tissue evidence="1">Leaf</tissue>
    </source>
</reference>
<dbReference type="AlphaFoldDB" id="A0A4D6L2Q5"/>
<protein>
    <submittedName>
        <fullName evidence="1">Uncharacterized protein</fullName>
    </submittedName>
</protein>
<gene>
    <name evidence="1" type="ORF">DEO72_LG2g3158</name>
</gene>
<evidence type="ECO:0000313" key="2">
    <source>
        <dbReference type="Proteomes" id="UP000501690"/>
    </source>
</evidence>
<dbReference type="Proteomes" id="UP000501690">
    <property type="component" value="Linkage Group LG2"/>
</dbReference>
<accession>A0A4D6L2Q5</accession>
<organism evidence="1 2">
    <name type="scientific">Vigna unguiculata</name>
    <name type="common">Cowpea</name>
    <dbReference type="NCBI Taxonomy" id="3917"/>
    <lineage>
        <taxon>Eukaryota</taxon>
        <taxon>Viridiplantae</taxon>
        <taxon>Streptophyta</taxon>
        <taxon>Embryophyta</taxon>
        <taxon>Tracheophyta</taxon>
        <taxon>Spermatophyta</taxon>
        <taxon>Magnoliopsida</taxon>
        <taxon>eudicotyledons</taxon>
        <taxon>Gunneridae</taxon>
        <taxon>Pentapetalae</taxon>
        <taxon>rosids</taxon>
        <taxon>fabids</taxon>
        <taxon>Fabales</taxon>
        <taxon>Fabaceae</taxon>
        <taxon>Papilionoideae</taxon>
        <taxon>50 kb inversion clade</taxon>
        <taxon>NPAAA clade</taxon>
        <taxon>indigoferoid/millettioid clade</taxon>
        <taxon>Phaseoleae</taxon>
        <taxon>Vigna</taxon>
    </lineage>
</organism>
<name>A0A4D6L2Q5_VIGUN</name>
<evidence type="ECO:0000313" key="1">
    <source>
        <dbReference type="EMBL" id="QCD82817.1"/>
    </source>
</evidence>